<evidence type="ECO:0000256" key="12">
    <source>
        <dbReference type="RuleBase" id="RU363047"/>
    </source>
</evidence>
<dbReference type="PANTHER" id="PTHR26452">
    <property type="entry name" value="OLFACTORY RECEPTOR"/>
    <property type="match status" value="1"/>
</dbReference>
<dbReference type="Gene3D" id="1.10.10.10">
    <property type="entry name" value="Winged helix-like DNA-binding domain superfamily/Winged helix DNA-binding domain"/>
    <property type="match status" value="1"/>
</dbReference>
<keyword evidence="12" id="KW-0716">Sensory transduction</keyword>
<dbReference type="CDD" id="cd15227">
    <property type="entry name" value="7tmA_OR14-like"/>
    <property type="match status" value="1"/>
</dbReference>
<feature type="transmembrane region" description="Helical" evidence="12">
    <location>
        <begin position="288"/>
        <end position="308"/>
    </location>
</feature>
<keyword evidence="10 11" id="KW-0807">Transducer</keyword>
<keyword evidence="9 11" id="KW-0675">Receptor</keyword>
<comment type="similarity">
    <text evidence="11">Belongs to the G-protein coupled receptor 1 family.</text>
</comment>
<feature type="transmembrane region" description="Helical" evidence="12">
    <location>
        <begin position="41"/>
        <end position="64"/>
    </location>
</feature>
<feature type="transmembrane region" description="Helical" evidence="12">
    <location>
        <begin position="215"/>
        <end position="242"/>
    </location>
</feature>
<reference evidence="15" key="1">
    <citation type="submission" date="2025-08" db="UniProtKB">
        <authorList>
            <consortium name="RefSeq"/>
        </authorList>
    </citation>
    <scope>IDENTIFICATION</scope>
</reference>
<dbReference type="InterPro" id="IPR017452">
    <property type="entry name" value="GPCR_Rhodpsn_7TM"/>
</dbReference>
<evidence type="ECO:0000256" key="11">
    <source>
        <dbReference type="RuleBase" id="RU000688"/>
    </source>
</evidence>
<evidence type="ECO:0000256" key="9">
    <source>
        <dbReference type="ARBA" id="ARBA00023170"/>
    </source>
</evidence>
<proteinExistence type="inferred from homology"/>
<protein>
    <recommendedName>
        <fullName evidence="12">Olfactory receptor</fullName>
    </recommendedName>
</protein>
<dbReference type="Pfam" id="PF13853">
    <property type="entry name" value="7tm_4"/>
    <property type="match status" value="1"/>
</dbReference>
<sequence length="360" mass="40627">MRLTCETEDLGRNGTSTNDLNRTEVANFLLMGFSDIWEIQIVHAVLFLLIYLLAFMGNVLIVILTSLDVHLQTPMYFFLRNLSFLDFCYISVTVPKSIVSSLTHDTAISFMGCALQVFFFLDLACTETVILTVMSYDRYVAICQPLHYEVIMNQGTCVRMMAMSWLSGAICGLMHVIATFSLPFCGSNRVNQFYCNVPQLINLLDAEDIIIESGVMIFITSLVNICFFSITLSYVYIFCTILKIPSKEGRSKPFSTCIPHLVVVTLFMLSGSIAYVKPISSSPSILDLFLSVFYAVVPPTLNPIIYSLRNKDMKAALSRQIARLLSKKKVHMPKHPELSDKNVPNLHFMKAMQVAREYCQ</sequence>
<keyword evidence="5 12" id="KW-0552">Olfaction</keyword>
<dbReference type="InterPro" id="IPR036388">
    <property type="entry name" value="WH-like_DNA-bd_sf"/>
</dbReference>
<feature type="transmembrane region" description="Helical" evidence="12">
    <location>
        <begin position="76"/>
        <end position="94"/>
    </location>
</feature>
<dbReference type="InterPro" id="IPR000276">
    <property type="entry name" value="GPCR_Rhodpsn"/>
</dbReference>
<evidence type="ECO:0000256" key="7">
    <source>
        <dbReference type="ARBA" id="ARBA00023040"/>
    </source>
</evidence>
<name>A0ABM3XW56_ERIEU</name>
<evidence type="ECO:0000256" key="3">
    <source>
        <dbReference type="ARBA" id="ARBA00022475"/>
    </source>
</evidence>
<feature type="transmembrane region" description="Helical" evidence="12">
    <location>
        <begin position="106"/>
        <end position="125"/>
    </location>
</feature>
<comment type="subcellular location">
    <subcellularLocation>
        <location evidence="2 12">Cell membrane</location>
        <topology evidence="2 12">Multi-pass membrane protein</topology>
    </subcellularLocation>
</comment>
<dbReference type="PRINTS" id="PR00237">
    <property type="entry name" value="GPCRRHODOPSN"/>
</dbReference>
<dbReference type="PROSITE" id="PS50262">
    <property type="entry name" value="G_PROTEIN_RECEP_F1_2"/>
    <property type="match status" value="1"/>
</dbReference>
<dbReference type="SUPFAM" id="SSF81321">
    <property type="entry name" value="Family A G protein-coupled receptor-like"/>
    <property type="match status" value="1"/>
</dbReference>
<keyword evidence="7 11" id="KW-0297">G-protein coupled receptor</keyword>
<dbReference type="PRINTS" id="PR00245">
    <property type="entry name" value="OLFACTORYR"/>
</dbReference>
<dbReference type="RefSeq" id="XP_060053062.1">
    <property type="nucleotide sequence ID" value="XM_060197079.1"/>
</dbReference>
<keyword evidence="4 11" id="KW-0812">Transmembrane</keyword>
<keyword evidence="6 12" id="KW-1133">Transmembrane helix</keyword>
<evidence type="ECO:0000313" key="15">
    <source>
        <dbReference type="RefSeq" id="XP_060053062.1"/>
    </source>
</evidence>
<keyword evidence="8 12" id="KW-0472">Membrane</keyword>
<dbReference type="InterPro" id="IPR000725">
    <property type="entry name" value="Olfact_rcpt"/>
</dbReference>
<feature type="domain" description="G-protein coupled receptors family 1 profile" evidence="13">
    <location>
        <begin position="57"/>
        <end position="306"/>
    </location>
</feature>
<evidence type="ECO:0000256" key="4">
    <source>
        <dbReference type="ARBA" id="ARBA00022692"/>
    </source>
</evidence>
<dbReference type="Proteomes" id="UP001652624">
    <property type="component" value="Chromosome 9"/>
</dbReference>
<evidence type="ECO:0000256" key="1">
    <source>
        <dbReference type="ARBA" id="ARBA00003929"/>
    </source>
</evidence>
<comment type="function">
    <text evidence="1">Putative odorant or sperm cell receptor.</text>
</comment>
<evidence type="ECO:0000256" key="6">
    <source>
        <dbReference type="ARBA" id="ARBA00022989"/>
    </source>
</evidence>
<organism evidence="14 15">
    <name type="scientific">Erinaceus europaeus</name>
    <name type="common">Western European hedgehog</name>
    <dbReference type="NCBI Taxonomy" id="9365"/>
    <lineage>
        <taxon>Eukaryota</taxon>
        <taxon>Metazoa</taxon>
        <taxon>Chordata</taxon>
        <taxon>Craniata</taxon>
        <taxon>Vertebrata</taxon>
        <taxon>Euteleostomi</taxon>
        <taxon>Mammalia</taxon>
        <taxon>Eutheria</taxon>
        <taxon>Laurasiatheria</taxon>
        <taxon>Eulipotyphla</taxon>
        <taxon>Erinaceidae</taxon>
        <taxon>Erinaceinae</taxon>
        <taxon>Erinaceus</taxon>
    </lineage>
</organism>
<gene>
    <name evidence="15" type="primary">LOC103127583</name>
</gene>
<keyword evidence="3 12" id="KW-1003">Cell membrane</keyword>
<feature type="transmembrane region" description="Helical" evidence="12">
    <location>
        <begin position="162"/>
        <end position="184"/>
    </location>
</feature>
<evidence type="ECO:0000259" key="13">
    <source>
        <dbReference type="PROSITE" id="PS50262"/>
    </source>
</evidence>
<dbReference type="InterPro" id="IPR050516">
    <property type="entry name" value="Olfactory_GPCR"/>
</dbReference>
<evidence type="ECO:0000313" key="14">
    <source>
        <dbReference type="Proteomes" id="UP001652624"/>
    </source>
</evidence>
<evidence type="ECO:0000256" key="8">
    <source>
        <dbReference type="ARBA" id="ARBA00023136"/>
    </source>
</evidence>
<dbReference type="GeneID" id="103127583"/>
<dbReference type="Gene3D" id="1.20.1070.10">
    <property type="entry name" value="Rhodopsin 7-helix transmembrane proteins"/>
    <property type="match status" value="1"/>
</dbReference>
<evidence type="ECO:0000256" key="10">
    <source>
        <dbReference type="ARBA" id="ARBA00023224"/>
    </source>
</evidence>
<evidence type="ECO:0000256" key="2">
    <source>
        <dbReference type="ARBA" id="ARBA00004651"/>
    </source>
</evidence>
<evidence type="ECO:0000256" key="5">
    <source>
        <dbReference type="ARBA" id="ARBA00022725"/>
    </source>
</evidence>
<feature type="transmembrane region" description="Helical" evidence="12">
    <location>
        <begin position="254"/>
        <end position="276"/>
    </location>
</feature>
<keyword evidence="14" id="KW-1185">Reference proteome</keyword>
<accession>A0ABM3XW56</accession>
<dbReference type="PROSITE" id="PS00237">
    <property type="entry name" value="G_PROTEIN_RECEP_F1_1"/>
    <property type="match status" value="1"/>
</dbReference>